<gene>
    <name evidence="2" type="ORF">V5799_005872</name>
</gene>
<evidence type="ECO:0000313" key="3">
    <source>
        <dbReference type="Proteomes" id="UP001321473"/>
    </source>
</evidence>
<accession>A0AAQ4DY07</accession>
<feature type="region of interest" description="Disordered" evidence="1">
    <location>
        <begin position="1"/>
        <end position="185"/>
    </location>
</feature>
<feature type="compositionally biased region" description="Low complexity" evidence="1">
    <location>
        <begin position="167"/>
        <end position="177"/>
    </location>
</feature>
<feature type="region of interest" description="Disordered" evidence="1">
    <location>
        <begin position="228"/>
        <end position="250"/>
    </location>
</feature>
<feature type="compositionally biased region" description="Polar residues" evidence="1">
    <location>
        <begin position="1"/>
        <end position="11"/>
    </location>
</feature>
<name>A0AAQ4DY07_AMBAM</name>
<protein>
    <submittedName>
        <fullName evidence="2">Uncharacterized protein</fullName>
    </submittedName>
</protein>
<feature type="compositionally biased region" description="Low complexity" evidence="1">
    <location>
        <begin position="93"/>
        <end position="151"/>
    </location>
</feature>
<organism evidence="2 3">
    <name type="scientific">Amblyomma americanum</name>
    <name type="common">Lone star tick</name>
    <dbReference type="NCBI Taxonomy" id="6943"/>
    <lineage>
        <taxon>Eukaryota</taxon>
        <taxon>Metazoa</taxon>
        <taxon>Ecdysozoa</taxon>
        <taxon>Arthropoda</taxon>
        <taxon>Chelicerata</taxon>
        <taxon>Arachnida</taxon>
        <taxon>Acari</taxon>
        <taxon>Parasitiformes</taxon>
        <taxon>Ixodida</taxon>
        <taxon>Ixodoidea</taxon>
        <taxon>Ixodidae</taxon>
        <taxon>Amblyomminae</taxon>
        <taxon>Amblyomma</taxon>
    </lineage>
</organism>
<dbReference type="AlphaFoldDB" id="A0AAQ4DY07"/>
<feature type="compositionally biased region" description="Polar residues" evidence="1">
    <location>
        <begin position="43"/>
        <end position="56"/>
    </location>
</feature>
<feature type="compositionally biased region" description="Polar residues" evidence="1">
    <location>
        <begin position="288"/>
        <end position="298"/>
    </location>
</feature>
<reference evidence="2 3" key="1">
    <citation type="journal article" date="2023" name="Arcadia Sci">
        <title>De novo assembly of a long-read Amblyomma americanum tick genome.</title>
        <authorList>
            <person name="Chou S."/>
            <person name="Poskanzer K.E."/>
            <person name="Rollins M."/>
            <person name="Thuy-Boun P.S."/>
        </authorList>
    </citation>
    <scope>NUCLEOTIDE SEQUENCE [LARGE SCALE GENOMIC DNA]</scope>
    <source>
        <strain evidence="2">F_SG_1</strain>
        <tissue evidence="2">Salivary glands</tissue>
    </source>
</reference>
<dbReference type="Proteomes" id="UP001321473">
    <property type="component" value="Unassembled WGS sequence"/>
</dbReference>
<feature type="compositionally biased region" description="Polar residues" evidence="1">
    <location>
        <begin position="21"/>
        <end position="31"/>
    </location>
</feature>
<comment type="caution">
    <text evidence="2">The sequence shown here is derived from an EMBL/GenBank/DDBJ whole genome shotgun (WGS) entry which is preliminary data.</text>
</comment>
<keyword evidence="3" id="KW-1185">Reference proteome</keyword>
<evidence type="ECO:0000313" key="2">
    <source>
        <dbReference type="EMBL" id="KAK8767347.1"/>
    </source>
</evidence>
<evidence type="ECO:0000256" key="1">
    <source>
        <dbReference type="SAM" id="MobiDB-lite"/>
    </source>
</evidence>
<dbReference type="EMBL" id="JARKHS020025559">
    <property type="protein sequence ID" value="KAK8767347.1"/>
    <property type="molecule type" value="Genomic_DNA"/>
</dbReference>
<sequence>MSRAASSSSGEAKSFWRRPRLSSQCTANSANRFAGPAIRVAAPTSQIPSQRLSTSPQQLSSDEEDEELRSFLTIREPIPRHGGGARRGRDDSPSSPASSFDSTRLSPWSTPTSPRWSGSTTPPGSSSLEGHSPALSTPLSSSPFSDASVVVTSGARKHSREGLFPKSLSSSTSGSSSPGCKANTLGDPPPPCNIWSGGFKWHDQAARPKGRDECLQIADFWKYHQNRRSSDFSSDTDSRRGDDVDGAYQGTRRASSFDALEVESDDSSVEALRGARSKLLPVPKHSPPKNSFSELQQQQSHTVRGGQELCCHCKLSPSLLPLECCEQDVRGKGDVDEPLGTGVGSKKGLNWPCTLQPPSLRCGDCLYSVPLSSGAQWVQASCGKFPWNRRRGSIPASVRILYLLDNRRILHLSASLRILYLLANLRILHLLGSLRILHFPATPVLARESPLNH</sequence>
<feature type="region of interest" description="Disordered" evidence="1">
    <location>
        <begin position="278"/>
        <end position="298"/>
    </location>
</feature>
<proteinExistence type="predicted"/>